<name>A0A561SXW8_9PSEU</name>
<gene>
    <name evidence="4" type="ORF">FHX44_115650</name>
</gene>
<keyword evidence="5" id="KW-1185">Reference proteome</keyword>
<feature type="region of interest" description="Disordered" evidence="1">
    <location>
        <begin position="39"/>
        <end position="68"/>
    </location>
</feature>
<dbReference type="InterPro" id="IPR000073">
    <property type="entry name" value="AB_hydrolase_1"/>
</dbReference>
<sequence length="534" mass="54679">MARPPRHAVGAAQRPRSSARLVALLCLVVALAGCTVGPSERPPVAVRGENVPAAPGQPTPTAEPVLPEPEPQRATIPFFECTEDTLVTLVEPVPADRQLQVDCGDLTVPADPDQPSRGAVTLGVIRVGEAGAPADRPPLLVLGDSTREPSTRHAAILAGQVDPALLQHYTLVGIDRRGAGEDILHCAPDDARAALVDADAGATGEADLALLLERARAVVQECNLTLDGGLGSYRTAASAADVELLRAALGVERLSAVGVGDGAAALAMWARSAPRSVGRLVLDGPPHPTQDEPDLTDTRAAAAEAALGAFGVACSARPDCPLGPDPRATVASLLAQLERRPLVTTDGSRLTAGATVTALLSGLGEPRRWPALAAALAAANAGDPVPMLTILAPLTGPRGLFDGMLATSCNDTQRRLAPGEIAEVAQRWTGAYPTFGATLALRLLACAPWPTGREARLTGQAEAAPPILVIGTAADPRGALDGSRRTADSLATARFISWQGAGTGAYPRTSCISGVVDAMLLDGVMPDSGTLCPP</sequence>
<evidence type="ECO:0000313" key="5">
    <source>
        <dbReference type="Proteomes" id="UP000321261"/>
    </source>
</evidence>
<dbReference type="PROSITE" id="PS51257">
    <property type="entry name" value="PROKAR_LIPOPROTEIN"/>
    <property type="match status" value="1"/>
</dbReference>
<dbReference type="SUPFAM" id="SSF53474">
    <property type="entry name" value="alpha/beta-Hydrolases"/>
    <property type="match status" value="1"/>
</dbReference>
<dbReference type="OrthoDB" id="5166357at2"/>
<keyword evidence="4" id="KW-0378">Hydrolase</keyword>
<reference evidence="4 5" key="1">
    <citation type="submission" date="2019-06" db="EMBL/GenBank/DDBJ databases">
        <title>Sequencing the genomes of 1000 actinobacteria strains.</title>
        <authorList>
            <person name="Klenk H.-P."/>
        </authorList>
    </citation>
    <scope>NUCLEOTIDE SEQUENCE [LARGE SCALE GENOMIC DNA]</scope>
    <source>
        <strain evidence="4 5">DSM 45671</strain>
    </source>
</reference>
<dbReference type="GO" id="GO:0016787">
    <property type="term" value="F:hydrolase activity"/>
    <property type="evidence" value="ECO:0007669"/>
    <property type="project" value="UniProtKB-KW"/>
</dbReference>
<feature type="domain" description="Peptidase S33 tripeptidyl aminopeptidase-like C-terminal" evidence="3">
    <location>
        <begin position="432"/>
        <end position="532"/>
    </location>
</feature>
<evidence type="ECO:0000256" key="1">
    <source>
        <dbReference type="SAM" id="MobiDB-lite"/>
    </source>
</evidence>
<dbReference type="EMBL" id="VIWU01000001">
    <property type="protein sequence ID" value="TWF79716.1"/>
    <property type="molecule type" value="Genomic_DNA"/>
</dbReference>
<accession>A0A561SXW8</accession>
<evidence type="ECO:0000313" key="4">
    <source>
        <dbReference type="EMBL" id="TWF79716.1"/>
    </source>
</evidence>
<feature type="domain" description="AB hydrolase-1" evidence="2">
    <location>
        <begin position="161"/>
        <end position="329"/>
    </location>
</feature>
<comment type="caution">
    <text evidence="4">The sequence shown here is derived from an EMBL/GenBank/DDBJ whole genome shotgun (WGS) entry which is preliminary data.</text>
</comment>
<organism evidence="4 5">
    <name type="scientific">Pseudonocardia hierapolitana</name>
    <dbReference type="NCBI Taxonomy" id="1128676"/>
    <lineage>
        <taxon>Bacteria</taxon>
        <taxon>Bacillati</taxon>
        <taxon>Actinomycetota</taxon>
        <taxon>Actinomycetes</taxon>
        <taxon>Pseudonocardiales</taxon>
        <taxon>Pseudonocardiaceae</taxon>
        <taxon>Pseudonocardia</taxon>
    </lineage>
</organism>
<dbReference type="Gene3D" id="3.40.50.1820">
    <property type="entry name" value="alpha/beta hydrolase"/>
    <property type="match status" value="1"/>
</dbReference>
<protein>
    <submittedName>
        <fullName evidence="4">Alpha/beta hydrolase family protein</fullName>
    </submittedName>
</protein>
<evidence type="ECO:0000259" key="2">
    <source>
        <dbReference type="Pfam" id="PF00561"/>
    </source>
</evidence>
<dbReference type="Pfam" id="PF00561">
    <property type="entry name" value="Abhydrolase_1"/>
    <property type="match status" value="1"/>
</dbReference>
<evidence type="ECO:0000259" key="3">
    <source>
        <dbReference type="Pfam" id="PF08386"/>
    </source>
</evidence>
<dbReference type="AlphaFoldDB" id="A0A561SXW8"/>
<dbReference type="InterPro" id="IPR013595">
    <property type="entry name" value="Pept_S33_TAP-like_C"/>
</dbReference>
<dbReference type="Pfam" id="PF08386">
    <property type="entry name" value="Abhydrolase_4"/>
    <property type="match status" value="1"/>
</dbReference>
<dbReference type="Proteomes" id="UP000321261">
    <property type="component" value="Unassembled WGS sequence"/>
</dbReference>
<proteinExistence type="predicted"/>
<dbReference type="InterPro" id="IPR029058">
    <property type="entry name" value="AB_hydrolase_fold"/>
</dbReference>
<dbReference type="RefSeq" id="WP_147258520.1">
    <property type="nucleotide sequence ID" value="NZ_VIWU01000001.1"/>
</dbReference>